<dbReference type="GO" id="GO:0009306">
    <property type="term" value="P:protein secretion"/>
    <property type="evidence" value="ECO:0007669"/>
    <property type="project" value="InterPro"/>
</dbReference>
<keyword evidence="9" id="KW-0282">Flagellum</keyword>
<keyword evidence="7" id="KW-1005">Bacterial flagellum biogenesis</keyword>
<keyword evidence="3 7" id="KW-1003">Cell membrane</keyword>
<dbReference type="GO" id="GO:0005886">
    <property type="term" value="C:plasma membrane"/>
    <property type="evidence" value="ECO:0007669"/>
    <property type="project" value="UniProtKB-SubCell"/>
</dbReference>
<evidence type="ECO:0000256" key="4">
    <source>
        <dbReference type="ARBA" id="ARBA00022692"/>
    </source>
</evidence>
<comment type="caution">
    <text evidence="9">The sequence shown here is derived from an EMBL/GenBank/DDBJ whole genome shotgun (WGS) entry which is preliminary data.</text>
</comment>
<proteinExistence type="inferred from homology"/>
<feature type="transmembrane region" description="Helical" evidence="7">
    <location>
        <begin position="279"/>
        <end position="294"/>
    </location>
</feature>
<dbReference type="PRINTS" id="PR00949">
    <property type="entry name" value="TYPE3IMAPROT"/>
</dbReference>
<protein>
    <recommendedName>
        <fullName evidence="7">Flagellar biosynthesis protein FlhA</fullName>
    </recommendedName>
</protein>
<dbReference type="InterPro" id="IPR042193">
    <property type="entry name" value="FHIPEP_3"/>
</dbReference>
<feature type="transmembrane region" description="Helical" evidence="7">
    <location>
        <begin position="70"/>
        <end position="90"/>
    </location>
</feature>
<keyword evidence="9" id="KW-0966">Cell projection</keyword>
<feature type="transmembrane region" description="Helical" evidence="7">
    <location>
        <begin position="110"/>
        <end position="130"/>
    </location>
</feature>
<name>A0AA46DXS3_9FUSO</name>
<sequence length="689" mass="75978">MAILDSGIKNASISTLIPIGLIGVILMFFMPIPTFLLDTFQAFNITIAITIFLLSMYIKEPLDFSVFPSVLLVTTLYRLALNMSSTKLILLQGLNFNGKLIKTFGDFVVGGNYVIGIIVFVILVVINFIVITKGSERVAEVGARFTLDAMPGKQMSIDADYNAGIISEEEAKERRKKIQMESDFYGSMDGASKFVKGDAIAGIIITIVNILGGFLVGILRGEGLAEAASTYTILTIGDGLVSQIPALLISVATGMVVTRSASESDFGTDIIEQFFQEPKILYLISGALFILGVIPGMPKLSFFSLSIFLGGLGYILTKSIKEAEAKSEEEEIENVSNTEENQIEEVKNLLKVDPMELELGYSLIPIVDKEQGGDLLERITMIRKQLAMELGIMIPYMRIKDNMQLNPNEYNIKIKSSVVAVGDIMIGSYLAMNPGNIEEEIVGVPTIEPAFKLPAIWINEEQREKAELLGYTVVDPTSVLATHITETIKRHAADILDREAVKELIDNIKDEYNVIVEEVYPKKFDLGEIQTVLQNLLNEGISIRNLPLILEAMADASKLTQNIETLSEYVRIGLARQICNEFKGPDGKLRVLTLSPETEEFLKNNLQETELGNYISLDPVSNNKLLSSISEENNKCVMSGYPTVILVAPEIRKPLRGLIERDFKGIAIISYNEIIADIELEAIGMVSVE</sequence>
<dbReference type="InterPro" id="IPR006301">
    <property type="entry name" value="FlhA"/>
</dbReference>
<feature type="transmembrane region" description="Helical" evidence="7">
    <location>
        <begin position="12"/>
        <end position="33"/>
    </location>
</feature>
<keyword evidence="5 7" id="KW-1133">Transmembrane helix</keyword>
<evidence type="ECO:0000256" key="2">
    <source>
        <dbReference type="ARBA" id="ARBA00008835"/>
    </source>
</evidence>
<keyword evidence="6 7" id="KW-0472">Membrane</keyword>
<feature type="transmembrane region" description="Helical" evidence="7">
    <location>
        <begin position="39"/>
        <end position="58"/>
    </location>
</feature>
<dbReference type="PANTHER" id="PTHR30161:SF1">
    <property type="entry name" value="FLAGELLAR BIOSYNTHESIS PROTEIN FLHA-RELATED"/>
    <property type="match status" value="1"/>
</dbReference>
<keyword evidence="10" id="KW-1185">Reference proteome</keyword>
<comment type="similarity">
    <text evidence="2 7">Belongs to the FHIPEP (flagella/HR/invasion proteins export pore) family.</text>
</comment>
<accession>A0AA46DXS3</accession>
<keyword evidence="4 7" id="KW-0812">Transmembrane</keyword>
<evidence type="ECO:0000256" key="7">
    <source>
        <dbReference type="RuleBase" id="RU364093"/>
    </source>
</evidence>
<dbReference type="Gene3D" id="1.10.8.540">
    <property type="entry name" value="FHIPEP family, domain 3"/>
    <property type="match status" value="1"/>
</dbReference>
<feature type="coiled-coil region" evidence="8">
    <location>
        <begin position="318"/>
        <end position="349"/>
    </location>
</feature>
<dbReference type="InterPro" id="IPR042194">
    <property type="entry name" value="FHIPEP_1"/>
</dbReference>
<keyword evidence="7" id="KW-0813">Transport</keyword>
<evidence type="ECO:0000256" key="5">
    <source>
        <dbReference type="ARBA" id="ARBA00022989"/>
    </source>
</evidence>
<dbReference type="NCBIfam" id="TIGR01398">
    <property type="entry name" value="FlhA"/>
    <property type="match status" value="1"/>
</dbReference>
<dbReference type="PANTHER" id="PTHR30161">
    <property type="entry name" value="FLAGELLAR EXPORT PROTEIN, MEMBRANE FLHA SUBUNIT-RELATED"/>
    <property type="match status" value="1"/>
</dbReference>
<feature type="transmembrane region" description="Helical" evidence="7">
    <location>
        <begin position="239"/>
        <end position="258"/>
    </location>
</feature>
<keyword evidence="7" id="KW-0653">Protein transport</keyword>
<dbReference type="Pfam" id="PF00771">
    <property type="entry name" value="FHIPEP"/>
    <property type="match status" value="1"/>
</dbReference>
<keyword evidence="7" id="KW-1006">Bacterial flagellum protein export</keyword>
<dbReference type="GO" id="GO:0044780">
    <property type="term" value="P:bacterial-type flagellum assembly"/>
    <property type="evidence" value="ECO:0007669"/>
    <property type="project" value="InterPro"/>
</dbReference>
<dbReference type="PROSITE" id="PS00994">
    <property type="entry name" value="FHIPEP"/>
    <property type="match status" value="1"/>
</dbReference>
<dbReference type="InterPro" id="IPR042196">
    <property type="entry name" value="FHIPEP_4"/>
</dbReference>
<evidence type="ECO:0000256" key="6">
    <source>
        <dbReference type="ARBA" id="ARBA00023136"/>
    </source>
</evidence>
<comment type="function">
    <text evidence="7">Required for formation of the rod structure of the flagellar apparatus. Together with FliI and FliH, may constitute the export apparatus of flagellin.</text>
</comment>
<dbReference type="InterPro" id="IPR001712">
    <property type="entry name" value="T3SS_FHIPEP"/>
</dbReference>
<keyword evidence="8" id="KW-0175">Coiled coil</keyword>
<keyword evidence="9" id="KW-0969">Cilium</keyword>
<dbReference type="AlphaFoldDB" id="A0AA46DXS3"/>
<evidence type="ECO:0000313" key="10">
    <source>
        <dbReference type="Proteomes" id="UP000294678"/>
    </source>
</evidence>
<dbReference type="InterPro" id="IPR025505">
    <property type="entry name" value="FHIPEP_CS"/>
</dbReference>
<dbReference type="EMBL" id="SOBG01000007">
    <property type="protein sequence ID" value="TDT68563.1"/>
    <property type="molecule type" value="Genomic_DNA"/>
</dbReference>
<evidence type="ECO:0000313" key="9">
    <source>
        <dbReference type="EMBL" id="TDT68563.1"/>
    </source>
</evidence>
<dbReference type="PIRSF" id="PIRSF005419">
    <property type="entry name" value="FlhA"/>
    <property type="match status" value="1"/>
</dbReference>
<dbReference type="Proteomes" id="UP000294678">
    <property type="component" value="Unassembled WGS sequence"/>
</dbReference>
<feature type="transmembrane region" description="Helical" evidence="7">
    <location>
        <begin position="199"/>
        <end position="219"/>
    </location>
</feature>
<gene>
    <name evidence="7" type="primary">flhA</name>
    <name evidence="9" type="ORF">EV215_1630</name>
</gene>
<evidence type="ECO:0000256" key="1">
    <source>
        <dbReference type="ARBA" id="ARBA00004651"/>
    </source>
</evidence>
<dbReference type="Gene3D" id="3.40.50.12790">
    <property type="entry name" value="FHIPEP family, domain 4"/>
    <property type="match status" value="1"/>
</dbReference>
<comment type="subcellular location">
    <subcellularLocation>
        <location evidence="1 7">Cell membrane</location>
        <topology evidence="1 7">Multi-pass membrane protein</topology>
    </subcellularLocation>
</comment>
<dbReference type="RefSeq" id="WP_134113497.1">
    <property type="nucleotide sequence ID" value="NZ_SOBG01000007.1"/>
</dbReference>
<reference evidence="9 10" key="1">
    <citation type="submission" date="2019-03" db="EMBL/GenBank/DDBJ databases">
        <title>Genomic Encyclopedia of Type Strains, Phase IV (KMG-IV): sequencing the most valuable type-strain genomes for metagenomic binning, comparative biology and taxonomic classification.</title>
        <authorList>
            <person name="Goeker M."/>
        </authorList>
    </citation>
    <scope>NUCLEOTIDE SEQUENCE [LARGE SCALE GENOMIC DNA]</scope>
    <source>
        <strain evidence="9 10">DSM 100055</strain>
    </source>
</reference>
<evidence type="ECO:0000256" key="3">
    <source>
        <dbReference type="ARBA" id="ARBA00022475"/>
    </source>
</evidence>
<evidence type="ECO:0000256" key="8">
    <source>
        <dbReference type="SAM" id="Coils"/>
    </source>
</evidence>
<dbReference type="Gene3D" id="3.40.30.60">
    <property type="entry name" value="FHIPEP family, domain 1"/>
    <property type="match status" value="1"/>
</dbReference>
<organism evidence="9 10">
    <name type="scientific">Hypnocyclicus thermotrophus</name>
    <dbReference type="NCBI Taxonomy" id="1627895"/>
    <lineage>
        <taxon>Bacteria</taxon>
        <taxon>Fusobacteriati</taxon>
        <taxon>Fusobacteriota</taxon>
        <taxon>Fusobacteriia</taxon>
        <taxon>Fusobacteriales</taxon>
        <taxon>Fusobacteriaceae</taxon>
        <taxon>Hypnocyclicus</taxon>
    </lineage>
</organism>